<organism evidence="15 16">
    <name type="scientific">Anaeromyxobacter oryzae</name>
    <dbReference type="NCBI Taxonomy" id="2918170"/>
    <lineage>
        <taxon>Bacteria</taxon>
        <taxon>Pseudomonadati</taxon>
        <taxon>Myxococcota</taxon>
        <taxon>Myxococcia</taxon>
        <taxon>Myxococcales</taxon>
        <taxon>Cystobacterineae</taxon>
        <taxon>Anaeromyxobacteraceae</taxon>
        <taxon>Anaeromyxobacter</taxon>
    </lineage>
</organism>
<dbReference type="Pfam" id="PF01292">
    <property type="entry name" value="Ni_hydr_CYTB"/>
    <property type="match status" value="1"/>
</dbReference>
<dbReference type="InterPro" id="IPR018247">
    <property type="entry name" value="EF_Hand_1_Ca_BS"/>
</dbReference>
<evidence type="ECO:0000259" key="14">
    <source>
        <dbReference type="Pfam" id="PF01292"/>
    </source>
</evidence>
<evidence type="ECO:0000256" key="6">
    <source>
        <dbReference type="ARBA" id="ARBA00022692"/>
    </source>
</evidence>
<dbReference type="PANTHER" id="PTHR30485">
    <property type="entry name" value="NI/FE-HYDROGENASE 1 B-TYPE CYTOCHROME SUBUNIT"/>
    <property type="match status" value="1"/>
</dbReference>
<evidence type="ECO:0000256" key="9">
    <source>
        <dbReference type="ARBA" id="ARBA00022989"/>
    </source>
</evidence>
<evidence type="ECO:0000256" key="8">
    <source>
        <dbReference type="ARBA" id="ARBA00022982"/>
    </source>
</evidence>
<keyword evidence="11 12" id="KW-0472">Membrane</keyword>
<name>A0ABM7WSC0_9BACT</name>
<feature type="transmembrane region" description="Helical" evidence="12">
    <location>
        <begin position="509"/>
        <end position="531"/>
    </location>
</feature>
<evidence type="ECO:0000256" key="7">
    <source>
        <dbReference type="ARBA" id="ARBA00022723"/>
    </source>
</evidence>
<keyword evidence="3" id="KW-0813">Transport</keyword>
<evidence type="ECO:0000256" key="11">
    <source>
        <dbReference type="ARBA" id="ARBA00023136"/>
    </source>
</evidence>
<dbReference type="InterPro" id="IPR000516">
    <property type="entry name" value="Ni-dep_Hydgase_cyt-B"/>
</dbReference>
<dbReference type="InterPro" id="IPR036280">
    <property type="entry name" value="Multihaem_cyt_sf"/>
</dbReference>
<evidence type="ECO:0000256" key="12">
    <source>
        <dbReference type="SAM" id="Phobius"/>
    </source>
</evidence>
<proteinExistence type="inferred from homology"/>
<feature type="transmembrane region" description="Helical" evidence="12">
    <location>
        <begin position="706"/>
        <end position="726"/>
    </location>
</feature>
<feature type="transmembrane region" description="Helical" evidence="12">
    <location>
        <begin position="596"/>
        <end position="614"/>
    </location>
</feature>
<keyword evidence="6 12" id="KW-0812">Transmembrane</keyword>
<dbReference type="InterPro" id="IPR016174">
    <property type="entry name" value="Di-haem_cyt_TM"/>
</dbReference>
<evidence type="ECO:0000313" key="15">
    <source>
        <dbReference type="EMBL" id="BDG02365.1"/>
    </source>
</evidence>
<dbReference type="PRINTS" id="PR00161">
    <property type="entry name" value="NIHGNASECYTB"/>
</dbReference>
<dbReference type="RefSeq" id="WP_248359983.1">
    <property type="nucleotide sequence ID" value="NZ_AP025591.1"/>
</dbReference>
<evidence type="ECO:0000256" key="1">
    <source>
        <dbReference type="ARBA" id="ARBA00004651"/>
    </source>
</evidence>
<comment type="subcellular location">
    <subcellularLocation>
        <location evidence="1">Cell membrane</location>
        <topology evidence="1">Multi-pass membrane protein</topology>
    </subcellularLocation>
</comment>
<dbReference type="Gene3D" id="1.20.950.20">
    <property type="entry name" value="Transmembrane di-heme cytochromes, Chain C"/>
    <property type="match status" value="1"/>
</dbReference>
<dbReference type="InterPro" id="IPR051542">
    <property type="entry name" value="Hydrogenase_cytochrome"/>
</dbReference>
<evidence type="ECO:0000256" key="2">
    <source>
        <dbReference type="ARBA" id="ARBA00008622"/>
    </source>
</evidence>
<keyword evidence="4" id="KW-1003">Cell membrane</keyword>
<dbReference type="PROSITE" id="PS00018">
    <property type="entry name" value="EF_HAND_1"/>
    <property type="match status" value="1"/>
</dbReference>
<reference evidence="16" key="1">
    <citation type="journal article" date="2022" name="Int. J. Syst. Evol. Microbiol.">
        <title>Anaeromyxobacter oryzae sp. nov., Anaeromyxobacter diazotrophicus sp. nov. and Anaeromyxobacter paludicola sp. nov., isolated from paddy soils.</title>
        <authorList>
            <person name="Itoh H."/>
            <person name="Xu Z."/>
            <person name="Mise K."/>
            <person name="Masuda Y."/>
            <person name="Ushijima N."/>
            <person name="Hayakawa C."/>
            <person name="Shiratori Y."/>
            <person name="Senoo K."/>
        </authorList>
    </citation>
    <scope>NUCLEOTIDE SEQUENCE [LARGE SCALE GENOMIC DNA]</scope>
    <source>
        <strain evidence="16">Red232</strain>
    </source>
</reference>
<accession>A0ABM7WSC0</accession>
<sequence length="752" mass="81272">MNRAISLPLLALAVAFAPAARAQQAVNPIHPVFVPRDASGRAVRDGKELSTDKTCGACHDTAYIAGHSGHAAPKVTATCVQCHVDGGRLEIRPEQLEADGRLRREAIRIGAPRAANCAACHGLVSDGGAPVAVPADFEAAPKSDSGRTWSLTQGEGAIVSPQRMADSFLNLEAKATLAAPWDVHAAKLVDCVACHYASNNPVRTDAKHGTLRYLSMDPRRQSTAEFLVRPDHRLAEQGCRGCHDPMKAHAFLPYRQRHLTVLACQGCHAAGGMGPAAEMVDATVVTRAGTPAVRYRNVERRPGEPLNTATIRPFRPLLVERVEGDGARRLAPVNPVSRWRWVSGADHAEVPFERVVQVYLDGAAYAPAVVEAFDLNRDGRLDENELRLDSKAKTDLIANRLRALGVVEPTIEGTLDAYPLAHGISTRDRALRDCEACHAKDSRVSDAYPIAAYLPGGTPPRPRENPRVRLAGVLATAPDGGVVLQSGDETARAGLHVLGHSRQGLTNTLGFALFLAVFAGVTLHGLARVLLRRRRAHLAGAHASGDQQYVFGRYERLWHWTMALSGVVLIATGLAVHGGSSFRPLDLTTAVAVHNAFALILMLNGFLALFYHLATSAIRNFIPHPRGFLERVLDHMSYQARGIFYGESHPPNAPGHKLNPLQQITYLALLNVLFPLQFVTGALIWAVGRWPDVAAALHGLQVVAPLHNAGAWLFLSFFVLHVYLVTTGRTPGDHLRSMVTGYQHLEPEGPTP</sequence>
<dbReference type="InterPro" id="IPR011577">
    <property type="entry name" value="Cyt_b561_bac/Ni-Hgenase"/>
</dbReference>
<dbReference type="Proteomes" id="UP001162891">
    <property type="component" value="Chromosome"/>
</dbReference>
<keyword evidence="8" id="KW-0249">Electron transport</keyword>
<feature type="domain" description="Cytochrome b561 bacterial/Ni-hydrogenase" evidence="14">
    <location>
        <begin position="551"/>
        <end position="741"/>
    </location>
</feature>
<keyword evidence="13" id="KW-0732">Signal</keyword>
<protein>
    <recommendedName>
        <fullName evidence="14">Cytochrome b561 bacterial/Ni-hydrogenase domain-containing protein</fullName>
    </recommendedName>
</protein>
<dbReference type="CDD" id="cd08168">
    <property type="entry name" value="Cytochrom_C3"/>
    <property type="match status" value="1"/>
</dbReference>
<evidence type="ECO:0000313" key="16">
    <source>
        <dbReference type="Proteomes" id="UP001162891"/>
    </source>
</evidence>
<dbReference type="Gene3D" id="1.10.720.180">
    <property type="match status" value="1"/>
</dbReference>
<keyword evidence="7" id="KW-0479">Metal-binding</keyword>
<evidence type="ECO:0000256" key="10">
    <source>
        <dbReference type="ARBA" id="ARBA00023004"/>
    </source>
</evidence>
<keyword evidence="10" id="KW-0408">Iron</keyword>
<evidence type="ECO:0000256" key="5">
    <source>
        <dbReference type="ARBA" id="ARBA00022617"/>
    </source>
</evidence>
<dbReference type="SUPFAM" id="SSF48695">
    <property type="entry name" value="Multiheme cytochromes"/>
    <property type="match status" value="1"/>
</dbReference>
<comment type="similarity">
    <text evidence="2">Belongs to the HupC/HyaC/HydC family.</text>
</comment>
<keyword evidence="9 12" id="KW-1133">Transmembrane helix</keyword>
<evidence type="ECO:0000256" key="13">
    <source>
        <dbReference type="SAM" id="SignalP"/>
    </source>
</evidence>
<feature type="chain" id="PRO_5045515114" description="Cytochrome b561 bacterial/Ni-hydrogenase domain-containing protein" evidence="13">
    <location>
        <begin position="23"/>
        <end position="752"/>
    </location>
</feature>
<keyword evidence="16" id="KW-1185">Reference proteome</keyword>
<dbReference type="EMBL" id="AP025591">
    <property type="protein sequence ID" value="BDG02365.1"/>
    <property type="molecule type" value="Genomic_DNA"/>
</dbReference>
<evidence type="ECO:0000256" key="3">
    <source>
        <dbReference type="ARBA" id="ARBA00022448"/>
    </source>
</evidence>
<gene>
    <name evidence="15" type="ORF">AMOR_13610</name>
</gene>
<feature type="transmembrane region" description="Helical" evidence="12">
    <location>
        <begin position="664"/>
        <end position="686"/>
    </location>
</feature>
<feature type="signal peptide" evidence="13">
    <location>
        <begin position="1"/>
        <end position="22"/>
    </location>
</feature>
<keyword evidence="5" id="KW-0349">Heme</keyword>
<dbReference type="PANTHER" id="PTHR30485:SF1">
    <property type="entry name" value="CYTOCHROME YDHU-RELATED"/>
    <property type="match status" value="1"/>
</dbReference>
<feature type="transmembrane region" description="Helical" evidence="12">
    <location>
        <begin position="557"/>
        <end position="576"/>
    </location>
</feature>
<dbReference type="SUPFAM" id="SSF81342">
    <property type="entry name" value="Transmembrane di-heme cytochromes"/>
    <property type="match status" value="1"/>
</dbReference>
<evidence type="ECO:0000256" key="4">
    <source>
        <dbReference type="ARBA" id="ARBA00022475"/>
    </source>
</evidence>